<proteinExistence type="predicted"/>
<dbReference type="EMBL" id="KX643370">
    <property type="protein sequence ID" value="AOC55123.1"/>
    <property type="molecule type" value="Genomic_DNA"/>
</dbReference>
<name>A0A1B2RVU2_9VIRU</name>
<accession>A0A1B2RVU2</accession>
<evidence type="ECO:0000313" key="1">
    <source>
        <dbReference type="EMBL" id="AOC55123.1"/>
    </source>
</evidence>
<keyword evidence="2" id="KW-1185">Reference proteome</keyword>
<evidence type="ECO:0000313" key="2">
    <source>
        <dbReference type="Proteomes" id="UP000149121"/>
    </source>
</evidence>
<dbReference type="Proteomes" id="UP000149121">
    <property type="component" value="Segment"/>
</dbReference>
<dbReference type="KEGG" id="vg:30902615"/>
<reference evidence="1 2" key="1">
    <citation type="journal article" date="2016" name="J. Virol.">
        <title>Concurrence of Iridovirus, Polyomavirus, and a Unique Member of a New Group of Fish Papillomaviruses in Lymphocystis Disease-Affected Gilthead Sea Bream.</title>
        <authorList>
            <person name="Lopez-Bueno A."/>
            <person name="Mavian C."/>
            <person name="Labella A.M."/>
            <person name="Castro D."/>
            <person name="Borrego J.J."/>
            <person name="Alcami A."/>
            <person name="Alejo A."/>
        </authorList>
    </citation>
    <scope>NUCLEOTIDE SEQUENCE [LARGE SCALE GENOMIC DNA]</scope>
    <source>
        <strain evidence="1">SA9</strain>
    </source>
</reference>
<organism evidence="1 2">
    <name type="scientific">Lymphocystis disease virus 3</name>
    <dbReference type="NCBI Taxonomy" id="2560566"/>
    <lineage>
        <taxon>Viruses</taxon>
        <taxon>Varidnaviria</taxon>
        <taxon>Bamfordvirae</taxon>
        <taxon>Nucleocytoviricota</taxon>
        <taxon>Megaviricetes</taxon>
        <taxon>Pimascovirales</taxon>
        <taxon>Pimascovirales incertae sedis</taxon>
        <taxon>Iridoviridae</taxon>
        <taxon>Alphairidovirinae</taxon>
        <taxon>Lymphocystivirus</taxon>
        <taxon>Lymphocystivirus sparus1</taxon>
    </lineage>
</organism>
<protein>
    <submittedName>
        <fullName evidence="1">Uncharacterized protein</fullName>
    </submittedName>
</protein>
<sequence>MNSSRVKRLTPRPNVLAKKGYKIFVIYGYYEIKIAGNSKIQCFNLCIICTNVND</sequence>
<gene>
    <name evidence="1" type="ORF">LCDVSa039L</name>
</gene>